<dbReference type="Pfam" id="PF15748">
    <property type="entry name" value="CCSAP"/>
    <property type="match status" value="1"/>
</dbReference>
<organism evidence="2 3">
    <name type="scientific">Ameiurus melas</name>
    <name type="common">Black bullhead</name>
    <name type="synonym">Silurus melas</name>
    <dbReference type="NCBI Taxonomy" id="219545"/>
    <lineage>
        <taxon>Eukaryota</taxon>
        <taxon>Metazoa</taxon>
        <taxon>Chordata</taxon>
        <taxon>Craniata</taxon>
        <taxon>Vertebrata</taxon>
        <taxon>Euteleostomi</taxon>
        <taxon>Actinopterygii</taxon>
        <taxon>Neopterygii</taxon>
        <taxon>Teleostei</taxon>
        <taxon>Ostariophysi</taxon>
        <taxon>Siluriformes</taxon>
        <taxon>Ictaluridae</taxon>
        <taxon>Ameiurus</taxon>
    </lineage>
</organism>
<dbReference type="PANTHER" id="PTHR31022">
    <property type="entry name" value="CENTRIOLE, CILIA AND SPINDLE-ASSOCIATED PROTEIN"/>
    <property type="match status" value="1"/>
</dbReference>
<dbReference type="Proteomes" id="UP000593565">
    <property type="component" value="Unassembled WGS sequence"/>
</dbReference>
<dbReference type="InterPro" id="IPR029774">
    <property type="entry name" value="CSAP"/>
</dbReference>
<protein>
    <recommendedName>
        <fullName evidence="4">Centriole, cilia and spindle-associated protein</fullName>
    </recommendedName>
</protein>
<gene>
    <name evidence="2" type="ORF">AMELA_G00052290</name>
</gene>
<sequence>MLTKRIRSEYMKKFKDPKWETYAKCYEDLVNYRLSRRMLEQTHNPWFWDECGSDTESSGKCTPQERTEDYRMEKEQNAKETAETVVHEVYGAEEAREPDTSQVREQVTEDVKTQAKEEEKGTTLSLVAPVIPTEKYPCIQSNTKSKPKHSYKPTRIKAKNHIIIDTDKESRHPFAMYGSGEKQADMASKRTHNVGPAASTKEIHESALRAKNRREVEKQMKRMDKRRAKSADLEKLNKSKLVPDYNPWMTEYMRCFSARSQ</sequence>
<evidence type="ECO:0000256" key="1">
    <source>
        <dbReference type="SAM" id="MobiDB-lite"/>
    </source>
</evidence>
<dbReference type="GO" id="GO:0035869">
    <property type="term" value="C:ciliary transition zone"/>
    <property type="evidence" value="ECO:0007669"/>
    <property type="project" value="TreeGrafter"/>
</dbReference>
<accession>A0A7J6B9W6</accession>
<evidence type="ECO:0008006" key="4">
    <source>
        <dbReference type="Google" id="ProtNLM"/>
    </source>
</evidence>
<feature type="compositionally biased region" description="Basic and acidic residues" evidence="1">
    <location>
        <begin position="63"/>
        <end position="82"/>
    </location>
</feature>
<proteinExistence type="predicted"/>
<dbReference type="OrthoDB" id="6616361at2759"/>
<dbReference type="GO" id="GO:0008017">
    <property type="term" value="F:microtubule binding"/>
    <property type="evidence" value="ECO:0007669"/>
    <property type="project" value="TreeGrafter"/>
</dbReference>
<comment type="caution">
    <text evidence="2">The sequence shown here is derived from an EMBL/GenBank/DDBJ whole genome shotgun (WGS) entry which is preliminary data.</text>
</comment>
<dbReference type="GO" id="GO:1901673">
    <property type="term" value="P:regulation of mitotic spindle assembly"/>
    <property type="evidence" value="ECO:0007669"/>
    <property type="project" value="TreeGrafter"/>
</dbReference>
<evidence type="ECO:0000313" key="2">
    <source>
        <dbReference type="EMBL" id="KAF4090518.1"/>
    </source>
</evidence>
<dbReference type="AlphaFoldDB" id="A0A7J6B9W6"/>
<feature type="region of interest" description="Disordered" evidence="1">
    <location>
        <begin position="214"/>
        <end position="235"/>
    </location>
</feature>
<dbReference type="GO" id="GO:0036064">
    <property type="term" value="C:ciliary basal body"/>
    <property type="evidence" value="ECO:0007669"/>
    <property type="project" value="TreeGrafter"/>
</dbReference>
<keyword evidence="3" id="KW-1185">Reference proteome</keyword>
<dbReference type="GO" id="GO:0005819">
    <property type="term" value="C:spindle"/>
    <property type="evidence" value="ECO:0007669"/>
    <property type="project" value="TreeGrafter"/>
</dbReference>
<reference evidence="2 3" key="1">
    <citation type="submission" date="2020-02" db="EMBL/GenBank/DDBJ databases">
        <title>A chromosome-scale genome assembly of the black bullhead catfish (Ameiurus melas).</title>
        <authorList>
            <person name="Wen M."/>
            <person name="Zham M."/>
            <person name="Cabau C."/>
            <person name="Klopp C."/>
            <person name="Donnadieu C."/>
            <person name="Roques C."/>
            <person name="Bouchez O."/>
            <person name="Lampietro C."/>
            <person name="Jouanno E."/>
            <person name="Herpin A."/>
            <person name="Louis A."/>
            <person name="Berthelot C."/>
            <person name="Parey E."/>
            <person name="Roest-Crollius H."/>
            <person name="Braasch I."/>
            <person name="Postlethwait J."/>
            <person name="Robinson-Rechavi M."/>
            <person name="Echchiki A."/>
            <person name="Begum T."/>
            <person name="Montfort J."/>
            <person name="Schartl M."/>
            <person name="Bobe J."/>
            <person name="Guiguen Y."/>
        </authorList>
    </citation>
    <scope>NUCLEOTIDE SEQUENCE [LARGE SCALE GENOMIC DNA]</scope>
    <source>
        <strain evidence="2">M_S1</strain>
        <tissue evidence="2">Blood</tissue>
    </source>
</reference>
<name>A0A7J6B9W6_AMEME</name>
<dbReference type="PANTHER" id="PTHR31022:SF5">
    <property type="entry name" value="CENTRIOLE, CILIA AND SPINDLE-ASSOCIATED PROTEIN-RELATED"/>
    <property type="match status" value="1"/>
</dbReference>
<feature type="region of interest" description="Disordered" evidence="1">
    <location>
        <begin position="53"/>
        <end position="82"/>
    </location>
</feature>
<dbReference type="EMBL" id="JAAGNN010000004">
    <property type="protein sequence ID" value="KAF4090518.1"/>
    <property type="molecule type" value="Genomic_DNA"/>
</dbReference>
<dbReference type="GO" id="GO:0005814">
    <property type="term" value="C:centriole"/>
    <property type="evidence" value="ECO:0007669"/>
    <property type="project" value="TreeGrafter"/>
</dbReference>
<evidence type="ECO:0000313" key="3">
    <source>
        <dbReference type="Proteomes" id="UP000593565"/>
    </source>
</evidence>